<dbReference type="Proteomes" id="UP000194464">
    <property type="component" value="Unassembled WGS sequence"/>
</dbReference>
<protein>
    <submittedName>
        <fullName evidence="2">Nucleoside-diphosphate-sugar epimerase</fullName>
    </submittedName>
</protein>
<gene>
    <name evidence="2" type="ORF">SAMN06295909_0696</name>
</gene>
<dbReference type="PANTHER" id="PTHR48079">
    <property type="entry name" value="PROTEIN YEEZ"/>
    <property type="match status" value="1"/>
</dbReference>
<organism evidence="2 3">
    <name type="scientific">Plantibacter elymi</name>
    <name type="common">nom. nud.</name>
    <dbReference type="NCBI Taxonomy" id="199708"/>
    <lineage>
        <taxon>Bacteria</taxon>
        <taxon>Bacillati</taxon>
        <taxon>Actinomycetota</taxon>
        <taxon>Actinomycetes</taxon>
        <taxon>Micrococcales</taxon>
        <taxon>Microbacteriaceae</taxon>
        <taxon>Plantibacter</taxon>
    </lineage>
</organism>
<dbReference type="PANTHER" id="PTHR48079:SF6">
    <property type="entry name" value="NAD(P)-BINDING DOMAIN-CONTAINING PROTEIN-RELATED"/>
    <property type="match status" value="1"/>
</dbReference>
<sequence length="279" mass="29253">MRVFIAGGSGVLGRALIPLLRAAGHEVIATTRSLSKFARVADTGATPFLLDVLDRTATVRAVVDTRPDAIVHLLTDLTAGDSGSNARLRTAGTRHLVDAAHEAGTSRMVAESISWVHSPCREPATESDPLDLDAPEPRQTTISAVRALESAVQELHDGGVLRFGQLYGPGTWYSTAGRFGDAARAGELPATETVTSFVHTSDAAAALLLALGWGRGTWNIVDDEPASGHEWVPRFAAAVGAPPPTSSISGDIGRPVSNAAARAAGLTLRYPSWRDGFFA</sequence>
<dbReference type="SUPFAM" id="SSF51735">
    <property type="entry name" value="NAD(P)-binding Rossmann-fold domains"/>
    <property type="match status" value="1"/>
</dbReference>
<comment type="caution">
    <text evidence="2">The sequence shown here is derived from an EMBL/GenBank/DDBJ whole genome shotgun (WGS) entry which is preliminary data.</text>
</comment>
<dbReference type="EMBL" id="FXWJ01000001">
    <property type="protein sequence ID" value="SMQ62154.1"/>
    <property type="molecule type" value="Genomic_DNA"/>
</dbReference>
<evidence type="ECO:0000313" key="2">
    <source>
        <dbReference type="EMBL" id="SMQ62154.1"/>
    </source>
</evidence>
<name>A0ABY1RB69_9MICO</name>
<dbReference type="InterPro" id="IPR051783">
    <property type="entry name" value="NAD(P)-dependent_oxidoreduct"/>
</dbReference>
<keyword evidence="3" id="KW-1185">Reference proteome</keyword>
<evidence type="ECO:0000259" key="1">
    <source>
        <dbReference type="Pfam" id="PF01370"/>
    </source>
</evidence>
<reference evidence="2 3" key="1">
    <citation type="submission" date="2017-04" db="EMBL/GenBank/DDBJ databases">
        <authorList>
            <person name="Varghese N."/>
            <person name="Submissions S."/>
        </authorList>
    </citation>
    <scope>NUCLEOTIDE SEQUENCE [LARGE SCALE GENOMIC DNA]</scope>
    <source>
        <strain evidence="2 3">VKM Ac-1784</strain>
    </source>
</reference>
<accession>A0ABY1RB69</accession>
<dbReference type="InterPro" id="IPR036291">
    <property type="entry name" value="NAD(P)-bd_dom_sf"/>
</dbReference>
<dbReference type="RefSeq" id="WP_086472863.1">
    <property type="nucleotide sequence ID" value="NZ_FXWJ01000001.1"/>
</dbReference>
<feature type="domain" description="NAD-dependent epimerase/dehydratase" evidence="1">
    <location>
        <begin position="3"/>
        <end position="213"/>
    </location>
</feature>
<evidence type="ECO:0000313" key="3">
    <source>
        <dbReference type="Proteomes" id="UP000194464"/>
    </source>
</evidence>
<dbReference type="Gene3D" id="3.40.50.720">
    <property type="entry name" value="NAD(P)-binding Rossmann-like Domain"/>
    <property type="match status" value="1"/>
</dbReference>
<dbReference type="InterPro" id="IPR001509">
    <property type="entry name" value="Epimerase_deHydtase"/>
</dbReference>
<proteinExistence type="predicted"/>
<dbReference type="Pfam" id="PF01370">
    <property type="entry name" value="Epimerase"/>
    <property type="match status" value="1"/>
</dbReference>